<reference evidence="2" key="2">
    <citation type="submission" date="2023-09" db="EMBL/GenBank/DDBJ databases">
        <authorList>
            <person name="Kim T.W."/>
        </authorList>
    </citation>
    <scope>NUCLEOTIDE SEQUENCE</scope>
    <source>
        <strain evidence="2">KCKM 0438</strain>
    </source>
</reference>
<dbReference type="Proteomes" id="UP001254658">
    <property type="component" value="Chromosome"/>
</dbReference>
<evidence type="ECO:0000313" key="3">
    <source>
        <dbReference type="Proteomes" id="UP001254658"/>
    </source>
</evidence>
<sequence length="118" mass="13546">MYNVYLILSILLVLLIFFTNYNFTKEKSKFYRLFFRGVGGIYILCALYFSVPFTDVLRGYPIVLAFLLPLILFGQSLDILKKYAKERKQKGYKCLVGSAILSFLLLINIIVIIIASPS</sequence>
<reference evidence="2" key="1">
    <citation type="journal article" date="2022" name="Microbiol. Spectr.">
        <title>Optimizing Conditions in the Acid Tolerance Test for Potential Probiotics Using Response Surface Methodology.</title>
        <authorList>
            <person name="Ko H.I."/>
            <person name="Jeong C.H."/>
            <person name="Hong S.W."/>
            <person name="Eun J.B."/>
            <person name="Kim T.W."/>
        </authorList>
    </citation>
    <scope>NUCLEOTIDE SEQUENCE</scope>
    <source>
        <strain evidence="2">KCKM 0438</strain>
    </source>
</reference>
<dbReference type="EMBL" id="CP133787">
    <property type="protein sequence ID" value="WMX70437.1"/>
    <property type="molecule type" value="Genomic_DNA"/>
</dbReference>
<feature type="transmembrane region" description="Helical" evidence="1">
    <location>
        <begin position="30"/>
        <end position="51"/>
    </location>
</feature>
<feature type="transmembrane region" description="Helical" evidence="1">
    <location>
        <begin position="6"/>
        <end position="23"/>
    </location>
</feature>
<gene>
    <name evidence="2" type="ORF">RF668_11120</name>
</gene>
<accession>A0AAX4A566</accession>
<feature type="transmembrane region" description="Helical" evidence="1">
    <location>
        <begin position="92"/>
        <end position="115"/>
    </location>
</feature>
<evidence type="ECO:0000256" key="1">
    <source>
        <dbReference type="SAM" id="Phobius"/>
    </source>
</evidence>
<evidence type="ECO:0008006" key="4">
    <source>
        <dbReference type="Google" id="ProtNLM"/>
    </source>
</evidence>
<keyword evidence="1" id="KW-0472">Membrane</keyword>
<keyword evidence="1" id="KW-1133">Transmembrane helix</keyword>
<proteinExistence type="predicted"/>
<dbReference type="RefSeq" id="WP_043734810.1">
    <property type="nucleotide sequence ID" value="NZ_CP070856.1"/>
</dbReference>
<organism evidence="2 3">
    <name type="scientific">Lactococcus lactis subsp. cremoris</name>
    <name type="common">Streptococcus cremoris</name>
    <dbReference type="NCBI Taxonomy" id="1359"/>
    <lineage>
        <taxon>Bacteria</taxon>
        <taxon>Bacillati</taxon>
        <taxon>Bacillota</taxon>
        <taxon>Bacilli</taxon>
        <taxon>Lactobacillales</taxon>
        <taxon>Streptococcaceae</taxon>
        <taxon>Lactococcus</taxon>
    </lineage>
</organism>
<protein>
    <recommendedName>
        <fullName evidence="4">DUF4181 domain-containing protein</fullName>
    </recommendedName>
</protein>
<evidence type="ECO:0000313" key="2">
    <source>
        <dbReference type="EMBL" id="WMX70437.1"/>
    </source>
</evidence>
<feature type="transmembrane region" description="Helical" evidence="1">
    <location>
        <begin position="57"/>
        <end position="80"/>
    </location>
</feature>
<dbReference type="AlphaFoldDB" id="A0AAX4A566"/>
<keyword evidence="1" id="KW-0812">Transmembrane</keyword>
<name>A0AAX4A566_LACLC</name>